<name>A0A1G1WA11_9BACT</name>
<dbReference type="Pfam" id="PF03235">
    <property type="entry name" value="GmrSD_N"/>
    <property type="match status" value="1"/>
</dbReference>
<evidence type="ECO:0000259" key="1">
    <source>
        <dbReference type="Pfam" id="PF03235"/>
    </source>
</evidence>
<dbReference type="STRING" id="1802593.A2172_03905"/>
<dbReference type="InterPro" id="IPR004919">
    <property type="entry name" value="GmrSD_N"/>
</dbReference>
<dbReference type="Proteomes" id="UP000176631">
    <property type="component" value="Unassembled WGS sequence"/>
</dbReference>
<proteinExistence type="predicted"/>
<dbReference type="AlphaFoldDB" id="A0A1G1WA11"/>
<sequence>MDVPKIKVEQLKLSDIITEISNGNLRIPRFQRNYIWERPRVVALLNSIYKEYPIGTFFFWEAAPEYLHLYRNIPELKIPEPTGDRPFKFILDGQQRITSLYVAIKGLVLTIKDSRQNDKSIDYSEISFDLDREEFTIKRPDNTRFVSLSSVLEPNHFEIFRTLTDERAKAFEKCYKMFSLYPLSVVNVRGQGLGEACEIFERINQGGVKLSLFDLVVASTWSNEFDLKEEVAELNKEFVSKGFGDLDPEIFLQALSLVIKGQATRAAQLQLQKDEISKNWKKITESLKLSVDYLVANLGVKIYEFIPYRAILPMVTYLFAKSGRRSLSKSQKEFLDEWFWKSTFSERYKASTASIMGEDRRDLFDNVLKGSRVKVEYPINVTLKDIENTKMYRYSGVRNGILCLLAQNKPRHFKNGGFINLDHATLSDFNSSERHHIFPRAFLKKVNKTTNENSIANFCFIPSELNLEISSKSPKEYFNSFKKSNEDFSATLKSHLISEQETPTIWVDNYDNFLKQRSNLLLKEIEKRVGKISPIEEKLQDNPNEVIDSIEEEIRIVIDDNLTSRYGPNYWNKTIPGSIQAAVSKRIDANKNRYPDQTLRTGLEKLGFCNLNDYKDIILNHWGLFEDEFKAKGDFERNILFLIDYRNSIKHTRKLTSIQKKQGEAAVEWFTTLLKVQLDKDLEVEAFL</sequence>
<feature type="domain" description="GmrSD restriction endonucleases N-terminal" evidence="1">
    <location>
        <begin position="13"/>
        <end position="218"/>
    </location>
</feature>
<protein>
    <recommendedName>
        <fullName evidence="1">GmrSD restriction endonucleases N-terminal domain-containing protein</fullName>
    </recommendedName>
</protein>
<organism evidence="2 3">
    <name type="scientific">Candidatus Woykebacteria bacterium RBG_13_40_15</name>
    <dbReference type="NCBI Taxonomy" id="1802593"/>
    <lineage>
        <taxon>Bacteria</taxon>
        <taxon>Candidatus Woykeibacteriota</taxon>
    </lineage>
</organism>
<accession>A0A1G1WA11</accession>
<evidence type="ECO:0000313" key="2">
    <source>
        <dbReference type="EMBL" id="OGY24532.1"/>
    </source>
</evidence>
<dbReference type="EMBL" id="MHCP01000006">
    <property type="protein sequence ID" value="OGY24532.1"/>
    <property type="molecule type" value="Genomic_DNA"/>
</dbReference>
<comment type="caution">
    <text evidence="2">The sequence shown here is derived from an EMBL/GenBank/DDBJ whole genome shotgun (WGS) entry which is preliminary data.</text>
</comment>
<dbReference type="PANTHER" id="PTHR37292:SF2">
    <property type="entry name" value="DUF262 DOMAIN-CONTAINING PROTEIN"/>
    <property type="match status" value="1"/>
</dbReference>
<evidence type="ECO:0000313" key="3">
    <source>
        <dbReference type="Proteomes" id="UP000176631"/>
    </source>
</evidence>
<gene>
    <name evidence="2" type="ORF">A2172_03905</name>
</gene>
<dbReference type="PANTHER" id="PTHR37292">
    <property type="entry name" value="VNG6097C"/>
    <property type="match status" value="1"/>
</dbReference>
<reference evidence="2 3" key="1">
    <citation type="journal article" date="2016" name="Nat. Commun.">
        <title>Thousands of microbial genomes shed light on interconnected biogeochemical processes in an aquifer system.</title>
        <authorList>
            <person name="Anantharaman K."/>
            <person name="Brown C.T."/>
            <person name="Hug L.A."/>
            <person name="Sharon I."/>
            <person name="Castelle C.J."/>
            <person name="Probst A.J."/>
            <person name="Thomas B.C."/>
            <person name="Singh A."/>
            <person name="Wilkins M.J."/>
            <person name="Karaoz U."/>
            <person name="Brodie E.L."/>
            <person name="Williams K.H."/>
            <person name="Hubbard S.S."/>
            <person name="Banfield J.F."/>
        </authorList>
    </citation>
    <scope>NUCLEOTIDE SEQUENCE [LARGE SCALE GENOMIC DNA]</scope>
</reference>